<dbReference type="SUPFAM" id="SSF51445">
    <property type="entry name" value="(Trans)glycosidases"/>
    <property type="match status" value="1"/>
</dbReference>
<evidence type="ECO:0000313" key="16">
    <source>
        <dbReference type="EMBL" id="PRY82136.1"/>
    </source>
</evidence>
<evidence type="ECO:0000256" key="3">
    <source>
        <dbReference type="ARBA" id="ARBA00007495"/>
    </source>
</evidence>
<feature type="active site" description="Nucleophile" evidence="11">
    <location>
        <position position="442"/>
    </location>
</feature>
<sequence>MKLKKLNNKLFIVALGLLLCVPRTVAAEDVFDLMIGFEEDAGDFEPRGETEQVERTTEDAYTGDYALQTTERSQEWHGPAVQIQDQIEISTEYAFSVWVKLMEETTVELQLSTQVGDGDNASYQTIDTQSVSSDEWVELQGTYRYDAIVDDFVSVYIESTTSDSVSFLIDDFSMRAAGSSSDISIQTELTPLKDIYEDYFLIGNAVSMAELEGQRLDLLRHHHNLVTAENAMKPEYAYNANREFDFSDQERLVNRIQEEGFELHGHVLVWHQQSPEWLHTEDGQLLSRDEALENMYTHIEETVLHYGDAVIAWEVVNEAMNDNPRDPEMWRAMLRRSDWFDAIGDDYLELAYLKTREVLDENGWEDVKLYYNDYNDDNQSKASAIYYMVKELNENYAEEHPGELLIDGIGMQGHYNSGTNVDFVRLSIERFRELGVEIGITELDITAANTGELTEEEEKNQAVLYAQLFSLYKEHADIISRVTFWGLNDATSWRAERNPLLFDRDLLAKEAYYAVANPEEYLAQNDGSETDTEAIEKRAGQAMYGTPQLSEELDDIWHSAEELAIDQHQLAWQGAIGTARVLWDENYLYVLVNVEDSSIDTGSEFPWEQDSVEVFLEETFNQSSSYEEGTGQYRVNAEGEETFGEMTDNTSIESVVVESAAGYSVQVAIPWVDLSPESGERIGFDLQINDAESGNRESVAVWNDLSGQAFQDPTVFGELELIRSEESGALSEMEGTDSNNTLPLVVAGLVVLVASVIVVIIYRLREKG</sequence>
<evidence type="ECO:0000256" key="7">
    <source>
        <dbReference type="ARBA" id="ARBA00022801"/>
    </source>
</evidence>
<evidence type="ECO:0000313" key="17">
    <source>
        <dbReference type="Proteomes" id="UP000238205"/>
    </source>
</evidence>
<dbReference type="UniPathway" id="UPA00114"/>
<evidence type="ECO:0000256" key="14">
    <source>
        <dbReference type="SAM" id="SignalP"/>
    </source>
</evidence>
<evidence type="ECO:0000256" key="4">
    <source>
        <dbReference type="ARBA" id="ARBA00022651"/>
    </source>
</evidence>
<dbReference type="InterPro" id="IPR017853">
    <property type="entry name" value="GH"/>
</dbReference>
<dbReference type="Pfam" id="PF02018">
    <property type="entry name" value="CBM_4_9"/>
    <property type="match status" value="1"/>
</dbReference>
<dbReference type="InterPro" id="IPR003305">
    <property type="entry name" value="CenC_carb-bd"/>
</dbReference>
<feature type="signal peptide" evidence="14">
    <location>
        <begin position="1"/>
        <end position="26"/>
    </location>
</feature>
<keyword evidence="17" id="KW-1185">Reference proteome</keyword>
<dbReference type="Gene3D" id="2.60.120.260">
    <property type="entry name" value="Galactose-binding domain-like"/>
    <property type="match status" value="1"/>
</dbReference>
<keyword evidence="7 12" id="KW-0378">Hydrolase</keyword>
<dbReference type="PROSITE" id="PS00591">
    <property type="entry name" value="GH10_1"/>
    <property type="match status" value="1"/>
</dbReference>
<dbReference type="InterPro" id="IPR010502">
    <property type="entry name" value="Carb-bd_dom_fam9"/>
</dbReference>
<keyword evidence="13" id="KW-1133">Transmembrane helix</keyword>
<feature type="chain" id="PRO_5038872801" description="Beta-xylanase" evidence="14">
    <location>
        <begin position="27"/>
        <end position="768"/>
    </location>
</feature>
<dbReference type="SMART" id="SM00633">
    <property type="entry name" value="Glyco_10"/>
    <property type="match status" value="1"/>
</dbReference>
<dbReference type="SUPFAM" id="SSF49344">
    <property type="entry name" value="CBD9-like"/>
    <property type="match status" value="1"/>
</dbReference>
<dbReference type="GO" id="GO:0045493">
    <property type="term" value="P:xylan catabolic process"/>
    <property type="evidence" value="ECO:0007669"/>
    <property type="project" value="UniProtKB-UniPathway"/>
</dbReference>
<evidence type="ECO:0000256" key="2">
    <source>
        <dbReference type="ARBA" id="ARBA00004851"/>
    </source>
</evidence>
<keyword evidence="6" id="KW-0677">Repeat</keyword>
<keyword evidence="13" id="KW-0472">Membrane</keyword>
<dbReference type="Pfam" id="PF00331">
    <property type="entry name" value="Glyco_hydro_10"/>
    <property type="match status" value="1"/>
</dbReference>
<dbReference type="PANTHER" id="PTHR31490:SF90">
    <property type="entry name" value="ENDO-1,4-BETA-XYLANASE A"/>
    <property type="match status" value="1"/>
</dbReference>
<evidence type="ECO:0000256" key="1">
    <source>
        <dbReference type="ARBA" id="ARBA00000681"/>
    </source>
</evidence>
<reference evidence="16 17" key="1">
    <citation type="submission" date="2018-03" db="EMBL/GenBank/DDBJ databases">
        <title>Genomic Encyclopedia of Archaeal and Bacterial Type Strains, Phase II (KMG-II): from individual species to whole genera.</title>
        <authorList>
            <person name="Goeker M."/>
        </authorList>
    </citation>
    <scope>NUCLEOTIDE SEQUENCE [LARGE SCALE GENOMIC DNA]</scope>
    <source>
        <strain evidence="16 17">DSM 13175</strain>
    </source>
</reference>
<dbReference type="OrthoDB" id="9809277at2"/>
<dbReference type="RefSeq" id="WP_106194237.1">
    <property type="nucleotide sequence ID" value="NZ_PVTO01000016.1"/>
</dbReference>
<feature type="transmembrane region" description="Helical" evidence="13">
    <location>
        <begin position="742"/>
        <end position="762"/>
    </location>
</feature>
<evidence type="ECO:0000256" key="11">
    <source>
        <dbReference type="PROSITE-ProRule" id="PRU10061"/>
    </source>
</evidence>
<dbReference type="EMBL" id="PVTO01000016">
    <property type="protein sequence ID" value="PRY82136.1"/>
    <property type="molecule type" value="Genomic_DNA"/>
</dbReference>
<dbReference type="InterPro" id="IPR008979">
    <property type="entry name" value="Galactose-bd-like_sf"/>
</dbReference>
<keyword evidence="4 16" id="KW-0858">Xylan degradation</keyword>
<dbReference type="EC" id="3.2.1.8" evidence="12"/>
<protein>
    <recommendedName>
        <fullName evidence="12">Beta-xylanase</fullName>
        <ecNumber evidence="12">3.2.1.8</ecNumber>
    </recommendedName>
</protein>
<comment type="caution">
    <text evidence="16">The sequence shown here is derived from an EMBL/GenBank/DDBJ whole genome shotgun (WGS) entry which is preliminary data.</text>
</comment>
<dbReference type="Gene3D" id="3.20.20.80">
    <property type="entry name" value="Glycosidases"/>
    <property type="match status" value="1"/>
</dbReference>
<name>A0A2T0W5Z7_9LACT</name>
<evidence type="ECO:0000256" key="6">
    <source>
        <dbReference type="ARBA" id="ARBA00022737"/>
    </source>
</evidence>
<keyword evidence="9 12" id="KW-0326">Glycosidase</keyword>
<keyword evidence="10 12" id="KW-0624">Polysaccharide degradation</keyword>
<dbReference type="PANTHER" id="PTHR31490">
    <property type="entry name" value="GLYCOSYL HYDROLASE"/>
    <property type="match status" value="1"/>
</dbReference>
<comment type="pathway">
    <text evidence="2">Glycan degradation; xylan degradation.</text>
</comment>
<dbReference type="InterPro" id="IPR001000">
    <property type="entry name" value="GH10_dom"/>
</dbReference>
<dbReference type="SUPFAM" id="SSF49785">
    <property type="entry name" value="Galactose-binding domain-like"/>
    <property type="match status" value="1"/>
</dbReference>
<evidence type="ECO:0000256" key="10">
    <source>
        <dbReference type="ARBA" id="ARBA00023326"/>
    </source>
</evidence>
<evidence type="ECO:0000256" key="5">
    <source>
        <dbReference type="ARBA" id="ARBA00022729"/>
    </source>
</evidence>
<dbReference type="AlphaFoldDB" id="A0A2T0W5Z7"/>
<organism evidence="16 17">
    <name type="scientific">Alkalibacterium olivapovliticus</name>
    <dbReference type="NCBI Taxonomy" id="99907"/>
    <lineage>
        <taxon>Bacteria</taxon>
        <taxon>Bacillati</taxon>
        <taxon>Bacillota</taxon>
        <taxon>Bacilli</taxon>
        <taxon>Lactobacillales</taxon>
        <taxon>Carnobacteriaceae</taxon>
        <taxon>Alkalibacterium</taxon>
    </lineage>
</organism>
<dbReference type="GO" id="GO:0031176">
    <property type="term" value="F:endo-1,4-beta-xylanase activity"/>
    <property type="evidence" value="ECO:0007669"/>
    <property type="project" value="UniProtKB-EC"/>
</dbReference>
<comment type="catalytic activity">
    <reaction evidence="1 12">
        <text>Endohydrolysis of (1-&gt;4)-beta-D-xylosidic linkages in xylans.</text>
        <dbReference type="EC" id="3.2.1.8"/>
    </reaction>
</comment>
<accession>A0A2T0W5Z7</accession>
<dbReference type="GO" id="GO:0030246">
    <property type="term" value="F:carbohydrate binding"/>
    <property type="evidence" value="ECO:0007669"/>
    <property type="project" value="InterPro"/>
</dbReference>
<evidence type="ECO:0000256" key="9">
    <source>
        <dbReference type="ARBA" id="ARBA00023295"/>
    </source>
</evidence>
<evidence type="ECO:0000256" key="13">
    <source>
        <dbReference type="SAM" id="Phobius"/>
    </source>
</evidence>
<gene>
    <name evidence="16" type="ORF">CLV38_11643</name>
</gene>
<evidence type="ECO:0000259" key="15">
    <source>
        <dbReference type="PROSITE" id="PS51760"/>
    </source>
</evidence>
<evidence type="ECO:0000256" key="12">
    <source>
        <dbReference type="RuleBase" id="RU361174"/>
    </source>
</evidence>
<proteinExistence type="inferred from homology"/>
<keyword evidence="13" id="KW-0812">Transmembrane</keyword>
<evidence type="ECO:0000256" key="8">
    <source>
        <dbReference type="ARBA" id="ARBA00023277"/>
    </source>
</evidence>
<dbReference type="Gene3D" id="2.60.40.1190">
    <property type="match status" value="1"/>
</dbReference>
<feature type="domain" description="GH10" evidence="15">
    <location>
        <begin position="186"/>
        <end position="518"/>
    </location>
</feature>
<dbReference type="InterPro" id="IPR044846">
    <property type="entry name" value="GH10"/>
</dbReference>
<comment type="similarity">
    <text evidence="3 12">Belongs to the glycosyl hydrolase 10 (cellulase F) family.</text>
</comment>
<dbReference type="PROSITE" id="PS51760">
    <property type="entry name" value="GH10_2"/>
    <property type="match status" value="1"/>
</dbReference>
<dbReference type="Pfam" id="PF06452">
    <property type="entry name" value="CBM9_1"/>
    <property type="match status" value="1"/>
</dbReference>
<dbReference type="SMR" id="A0A2T0W5Z7"/>
<dbReference type="Proteomes" id="UP000238205">
    <property type="component" value="Unassembled WGS sequence"/>
</dbReference>
<keyword evidence="8 12" id="KW-0119">Carbohydrate metabolism</keyword>
<dbReference type="PRINTS" id="PR00134">
    <property type="entry name" value="GLHYDRLASE10"/>
</dbReference>
<dbReference type="InterPro" id="IPR031158">
    <property type="entry name" value="GH10_AS"/>
</dbReference>
<keyword evidence="5 14" id="KW-0732">Signal</keyword>